<evidence type="ECO:0000313" key="2">
    <source>
        <dbReference type="Proteomes" id="UP001189429"/>
    </source>
</evidence>
<dbReference type="EMBL" id="CAUYUJ010007095">
    <property type="protein sequence ID" value="CAK0819549.1"/>
    <property type="molecule type" value="Genomic_DNA"/>
</dbReference>
<gene>
    <name evidence="1" type="ORF">PCOR1329_LOCUS21514</name>
</gene>
<feature type="non-terminal residue" evidence="1">
    <location>
        <position position="1"/>
    </location>
</feature>
<evidence type="ECO:0000313" key="1">
    <source>
        <dbReference type="EMBL" id="CAK0819549.1"/>
    </source>
</evidence>
<reference evidence="1" key="1">
    <citation type="submission" date="2023-10" db="EMBL/GenBank/DDBJ databases">
        <authorList>
            <person name="Chen Y."/>
            <person name="Shah S."/>
            <person name="Dougan E. K."/>
            <person name="Thang M."/>
            <person name="Chan C."/>
        </authorList>
    </citation>
    <scope>NUCLEOTIDE SEQUENCE [LARGE SCALE GENOMIC DNA]</scope>
</reference>
<sequence length="55" mass="6476">ARALSKDEMQPLVDSIKTAKDFLKANPFWDEEIKPNEYNKHMPLAMQMIKPIMDR</sequence>
<organism evidence="1 2">
    <name type="scientific">Prorocentrum cordatum</name>
    <dbReference type="NCBI Taxonomy" id="2364126"/>
    <lineage>
        <taxon>Eukaryota</taxon>
        <taxon>Sar</taxon>
        <taxon>Alveolata</taxon>
        <taxon>Dinophyceae</taxon>
        <taxon>Prorocentrales</taxon>
        <taxon>Prorocentraceae</taxon>
        <taxon>Prorocentrum</taxon>
    </lineage>
</organism>
<dbReference type="Proteomes" id="UP001189429">
    <property type="component" value="Unassembled WGS sequence"/>
</dbReference>
<name>A0ABN9RLH5_9DINO</name>
<protein>
    <submittedName>
        <fullName evidence="1">Uncharacterized protein</fullName>
    </submittedName>
</protein>
<feature type="non-terminal residue" evidence="1">
    <location>
        <position position="55"/>
    </location>
</feature>
<keyword evidence="2" id="KW-1185">Reference proteome</keyword>
<proteinExistence type="predicted"/>
<accession>A0ABN9RLH5</accession>
<comment type="caution">
    <text evidence="1">The sequence shown here is derived from an EMBL/GenBank/DDBJ whole genome shotgun (WGS) entry which is preliminary data.</text>
</comment>